<dbReference type="InterPro" id="IPR011059">
    <property type="entry name" value="Metal-dep_hydrolase_composite"/>
</dbReference>
<proteinExistence type="predicted"/>
<dbReference type="EMBL" id="BART01026390">
    <property type="protein sequence ID" value="GAG96293.1"/>
    <property type="molecule type" value="Genomic_DNA"/>
</dbReference>
<protein>
    <submittedName>
        <fullName evidence="1">Uncharacterized protein</fullName>
    </submittedName>
</protein>
<feature type="non-terminal residue" evidence="1">
    <location>
        <position position="32"/>
    </location>
</feature>
<organism evidence="1">
    <name type="scientific">marine sediment metagenome</name>
    <dbReference type="NCBI Taxonomy" id="412755"/>
    <lineage>
        <taxon>unclassified sequences</taxon>
        <taxon>metagenomes</taxon>
        <taxon>ecological metagenomes</taxon>
    </lineage>
</organism>
<sequence>MFGGPIITINSNQPHPEAVGIKGDKIASVGTW</sequence>
<comment type="caution">
    <text evidence="1">The sequence shown here is derived from an EMBL/GenBank/DDBJ whole genome shotgun (WGS) entry which is preliminary data.</text>
</comment>
<gene>
    <name evidence="1" type="ORF">S01H4_47081</name>
</gene>
<name>X1CJ72_9ZZZZ</name>
<dbReference type="AlphaFoldDB" id="X1CJ72"/>
<dbReference type="Gene3D" id="2.30.40.10">
    <property type="entry name" value="Urease, subunit C, domain 1"/>
    <property type="match status" value="1"/>
</dbReference>
<reference evidence="1" key="1">
    <citation type="journal article" date="2014" name="Front. Microbiol.">
        <title>High frequency of phylogenetically diverse reductive dehalogenase-homologous genes in deep subseafloor sedimentary metagenomes.</title>
        <authorList>
            <person name="Kawai M."/>
            <person name="Futagami T."/>
            <person name="Toyoda A."/>
            <person name="Takaki Y."/>
            <person name="Nishi S."/>
            <person name="Hori S."/>
            <person name="Arai W."/>
            <person name="Tsubouchi T."/>
            <person name="Morono Y."/>
            <person name="Uchiyama I."/>
            <person name="Ito T."/>
            <person name="Fujiyama A."/>
            <person name="Inagaki F."/>
            <person name="Takami H."/>
        </authorList>
    </citation>
    <scope>NUCLEOTIDE SEQUENCE</scope>
    <source>
        <strain evidence="1">Expedition CK06-06</strain>
    </source>
</reference>
<accession>X1CJ72</accession>
<dbReference type="GO" id="GO:0016810">
    <property type="term" value="F:hydrolase activity, acting on carbon-nitrogen (but not peptide) bonds"/>
    <property type="evidence" value="ECO:0007669"/>
    <property type="project" value="InterPro"/>
</dbReference>
<evidence type="ECO:0000313" key="1">
    <source>
        <dbReference type="EMBL" id="GAG96293.1"/>
    </source>
</evidence>